<dbReference type="AlphaFoldDB" id="A0A6M3JMG0"/>
<proteinExistence type="predicted"/>
<accession>A0A6M3JMG0</accession>
<sequence length="72" mass="8329">MPKLKQRYERLTIVVEETPGDADLWGELLEESARAYADNLLEMSGELGGFGGDWYFYDIERLVHAYAVTYEH</sequence>
<protein>
    <submittedName>
        <fullName evidence="2">Uncharacterized protein</fullName>
    </submittedName>
</protein>
<gene>
    <name evidence="2" type="ORF">MM415A03394_0001</name>
    <name evidence="1" type="ORF">MM415B00478_0012</name>
</gene>
<dbReference type="EMBL" id="MT141843">
    <property type="protein sequence ID" value="QJA71056.1"/>
    <property type="molecule type" value="Genomic_DNA"/>
</dbReference>
<evidence type="ECO:0000313" key="1">
    <source>
        <dbReference type="EMBL" id="QJA64615.1"/>
    </source>
</evidence>
<reference evidence="2" key="1">
    <citation type="submission" date="2020-03" db="EMBL/GenBank/DDBJ databases">
        <title>The deep terrestrial virosphere.</title>
        <authorList>
            <person name="Holmfeldt K."/>
            <person name="Nilsson E."/>
            <person name="Simone D."/>
            <person name="Lopez-Fernandez M."/>
            <person name="Wu X."/>
            <person name="de Brujin I."/>
            <person name="Lundin D."/>
            <person name="Andersson A."/>
            <person name="Bertilsson S."/>
            <person name="Dopson M."/>
        </authorList>
    </citation>
    <scope>NUCLEOTIDE SEQUENCE</scope>
    <source>
        <strain evidence="2">MM415A03394</strain>
        <strain evidence="1">MM415B00478</strain>
    </source>
</reference>
<dbReference type="EMBL" id="MT141523">
    <property type="protein sequence ID" value="QJA64615.1"/>
    <property type="molecule type" value="Genomic_DNA"/>
</dbReference>
<evidence type="ECO:0000313" key="2">
    <source>
        <dbReference type="EMBL" id="QJA71056.1"/>
    </source>
</evidence>
<organism evidence="2">
    <name type="scientific">viral metagenome</name>
    <dbReference type="NCBI Taxonomy" id="1070528"/>
    <lineage>
        <taxon>unclassified sequences</taxon>
        <taxon>metagenomes</taxon>
        <taxon>organismal metagenomes</taxon>
    </lineage>
</organism>
<name>A0A6M3JMG0_9ZZZZ</name>